<reference evidence="2 3" key="1">
    <citation type="submission" date="2023-05" db="EMBL/GenBank/DDBJ databases">
        <authorList>
            <person name="Guo Y."/>
        </authorList>
    </citation>
    <scope>NUCLEOTIDE SEQUENCE [LARGE SCALE GENOMIC DNA]</scope>
    <source>
        <strain evidence="2 3">GR2756</strain>
    </source>
</reference>
<dbReference type="Pfam" id="PF06627">
    <property type="entry name" value="DUF1153"/>
    <property type="match status" value="1"/>
</dbReference>
<organism evidence="2 3">
    <name type="scientific">Sphingosinicella rhizophila</name>
    <dbReference type="NCBI Taxonomy" id="3050082"/>
    <lineage>
        <taxon>Bacteria</taxon>
        <taxon>Pseudomonadati</taxon>
        <taxon>Pseudomonadota</taxon>
        <taxon>Alphaproteobacteria</taxon>
        <taxon>Sphingomonadales</taxon>
        <taxon>Sphingosinicellaceae</taxon>
        <taxon>Sphingosinicella</taxon>
    </lineage>
</organism>
<dbReference type="SUPFAM" id="SSF48295">
    <property type="entry name" value="TrpR-like"/>
    <property type="match status" value="1"/>
</dbReference>
<evidence type="ECO:0000256" key="1">
    <source>
        <dbReference type="SAM" id="MobiDB-lite"/>
    </source>
</evidence>
<feature type="compositionally biased region" description="Basic residues" evidence="1">
    <location>
        <begin position="93"/>
        <end position="114"/>
    </location>
</feature>
<feature type="region of interest" description="Disordered" evidence="1">
    <location>
        <begin position="1"/>
        <end position="27"/>
    </location>
</feature>
<feature type="region of interest" description="Disordered" evidence="1">
    <location>
        <begin position="92"/>
        <end position="114"/>
    </location>
</feature>
<dbReference type="InterPro" id="IPR009534">
    <property type="entry name" value="DUF1153"/>
</dbReference>
<name>A0ABU3Q1Z3_9SPHN</name>
<dbReference type="Gene3D" id="1.10.10.10">
    <property type="entry name" value="Winged helix-like DNA-binding domain superfamily/Winged helix DNA-binding domain"/>
    <property type="match status" value="1"/>
</dbReference>
<gene>
    <name evidence="2" type="ORF">RQX22_00570</name>
</gene>
<dbReference type="InterPro" id="IPR036388">
    <property type="entry name" value="WH-like_DNA-bd_sf"/>
</dbReference>
<protein>
    <submittedName>
        <fullName evidence="2">DUF1153 domain-containing protein</fullName>
    </submittedName>
</protein>
<keyword evidence="3" id="KW-1185">Reference proteome</keyword>
<evidence type="ECO:0000313" key="2">
    <source>
        <dbReference type="EMBL" id="MDT9597444.1"/>
    </source>
</evidence>
<comment type="caution">
    <text evidence="2">The sequence shown here is derived from an EMBL/GenBank/DDBJ whole genome shotgun (WGS) entry which is preliminary data.</text>
</comment>
<feature type="compositionally biased region" description="Polar residues" evidence="1">
    <location>
        <begin position="1"/>
        <end position="10"/>
    </location>
</feature>
<dbReference type="EMBL" id="JAVUPU010000001">
    <property type="protein sequence ID" value="MDT9597444.1"/>
    <property type="molecule type" value="Genomic_DNA"/>
</dbReference>
<dbReference type="Proteomes" id="UP001259572">
    <property type="component" value="Unassembled WGS sequence"/>
</dbReference>
<accession>A0ABU3Q1Z3</accession>
<dbReference type="InterPro" id="IPR010921">
    <property type="entry name" value="Trp_repressor/repl_initiator"/>
</dbReference>
<proteinExistence type="predicted"/>
<evidence type="ECO:0000313" key="3">
    <source>
        <dbReference type="Proteomes" id="UP001259572"/>
    </source>
</evidence>
<sequence>MARHYQTQQDNRPHPLGGPITLANLPPPDTTRWVARRKAQVVAAVQAGLLTIEEALIRYRLSLEEFNSWQKALYRHGVRGLQTTHLQIFKLADRKRKKGESSRKNARSWGHRHV</sequence>
<dbReference type="RefSeq" id="WP_315722677.1">
    <property type="nucleotide sequence ID" value="NZ_JAVUPU010000001.1"/>
</dbReference>